<dbReference type="InterPro" id="IPR016162">
    <property type="entry name" value="Ald_DH_N"/>
</dbReference>
<accession>A0A7J6V8D0</accession>
<dbReference type="AlphaFoldDB" id="A0A7J6V8D0"/>
<gene>
    <name evidence="1" type="ORF">FRX31_029547</name>
</gene>
<reference evidence="1 2" key="1">
    <citation type="submission" date="2020-06" db="EMBL/GenBank/DDBJ databases">
        <title>Transcriptomic and genomic resources for Thalictrum thalictroides and T. hernandezii: Facilitating candidate gene discovery in an emerging model plant lineage.</title>
        <authorList>
            <person name="Arias T."/>
            <person name="Riano-Pachon D.M."/>
            <person name="Di Stilio V.S."/>
        </authorList>
    </citation>
    <scope>NUCLEOTIDE SEQUENCE [LARGE SCALE GENOMIC DNA]</scope>
    <source>
        <strain evidence="2">cv. WT478/WT964</strain>
        <tissue evidence="1">Leaves</tissue>
    </source>
</reference>
<feature type="non-terminal residue" evidence="1">
    <location>
        <position position="1"/>
    </location>
</feature>
<dbReference type="EMBL" id="JABWDY010036859">
    <property type="protein sequence ID" value="KAF5180861.1"/>
    <property type="molecule type" value="Genomic_DNA"/>
</dbReference>
<dbReference type="OrthoDB" id="1736848at2759"/>
<sequence>EIVSAGMGIRVTVKPEYRINPPPQLSPLVGEIPRSTFQFDFDFERKGPVRDPVVSEHIVPGLIREAVPLAVANYGDNPSKKRLIIHRENSERGLSSQDRSKILLDIDDALEENENLIISENEADVTAAQMAGRTKPLISPLALKPGKARNSFIVEIRISNLAKSIRVLADMEEPIGRLLKKTELADGLILEKTTCPLGVLLVVFES</sequence>
<dbReference type="PANTHER" id="PTHR11063">
    <property type="entry name" value="GLUTAMATE SEMIALDEHYDE DEHYDROGENASE"/>
    <property type="match status" value="1"/>
</dbReference>
<dbReference type="Gene3D" id="3.40.605.10">
    <property type="entry name" value="Aldehyde Dehydrogenase, Chain A, domain 1"/>
    <property type="match status" value="1"/>
</dbReference>
<evidence type="ECO:0000313" key="1">
    <source>
        <dbReference type="EMBL" id="KAF5180861.1"/>
    </source>
</evidence>
<comment type="caution">
    <text evidence="1">The sequence shown here is derived from an EMBL/GenBank/DDBJ whole genome shotgun (WGS) entry which is preliminary data.</text>
</comment>
<organism evidence="1 2">
    <name type="scientific">Thalictrum thalictroides</name>
    <name type="common">Rue-anemone</name>
    <name type="synonym">Anemone thalictroides</name>
    <dbReference type="NCBI Taxonomy" id="46969"/>
    <lineage>
        <taxon>Eukaryota</taxon>
        <taxon>Viridiplantae</taxon>
        <taxon>Streptophyta</taxon>
        <taxon>Embryophyta</taxon>
        <taxon>Tracheophyta</taxon>
        <taxon>Spermatophyta</taxon>
        <taxon>Magnoliopsida</taxon>
        <taxon>Ranunculales</taxon>
        <taxon>Ranunculaceae</taxon>
        <taxon>Thalictroideae</taxon>
        <taxon>Thalictrum</taxon>
    </lineage>
</organism>
<proteinExistence type="predicted"/>
<evidence type="ECO:0000313" key="2">
    <source>
        <dbReference type="Proteomes" id="UP000554482"/>
    </source>
</evidence>
<protein>
    <submittedName>
        <fullName evidence="1">Delta-1-pyrroline-5-carboxylate synthase</fullName>
    </submittedName>
</protein>
<dbReference type="SUPFAM" id="SSF53720">
    <property type="entry name" value="ALDH-like"/>
    <property type="match status" value="1"/>
</dbReference>
<dbReference type="InterPro" id="IPR016161">
    <property type="entry name" value="Ald_DH/histidinol_DH"/>
</dbReference>
<dbReference type="GO" id="GO:0004350">
    <property type="term" value="F:glutamate-5-semialdehyde dehydrogenase activity"/>
    <property type="evidence" value="ECO:0007669"/>
    <property type="project" value="TreeGrafter"/>
</dbReference>
<dbReference type="Proteomes" id="UP000554482">
    <property type="component" value="Unassembled WGS sequence"/>
</dbReference>
<dbReference type="PANTHER" id="PTHR11063:SF8">
    <property type="entry name" value="DELTA-1-PYRROLINE-5-CARBOXYLATE SYNTHASE"/>
    <property type="match status" value="1"/>
</dbReference>
<name>A0A7J6V8D0_THATH</name>
<keyword evidence="2" id="KW-1185">Reference proteome</keyword>